<evidence type="ECO:0000313" key="7">
    <source>
        <dbReference type="EMBL" id="EXC13639.1"/>
    </source>
</evidence>
<organism evidence="7 8">
    <name type="scientific">Morus notabilis</name>
    <dbReference type="NCBI Taxonomy" id="981085"/>
    <lineage>
        <taxon>Eukaryota</taxon>
        <taxon>Viridiplantae</taxon>
        <taxon>Streptophyta</taxon>
        <taxon>Embryophyta</taxon>
        <taxon>Tracheophyta</taxon>
        <taxon>Spermatophyta</taxon>
        <taxon>Magnoliopsida</taxon>
        <taxon>eudicotyledons</taxon>
        <taxon>Gunneridae</taxon>
        <taxon>Pentapetalae</taxon>
        <taxon>rosids</taxon>
        <taxon>fabids</taxon>
        <taxon>Rosales</taxon>
        <taxon>Moraceae</taxon>
        <taxon>Moreae</taxon>
        <taxon>Morus</taxon>
    </lineage>
</organism>
<proteinExistence type="predicted"/>
<evidence type="ECO:0000256" key="5">
    <source>
        <dbReference type="ARBA" id="ARBA00023242"/>
    </source>
</evidence>
<evidence type="ECO:0000256" key="1">
    <source>
        <dbReference type="ARBA" id="ARBA00004123"/>
    </source>
</evidence>
<evidence type="ECO:0000256" key="4">
    <source>
        <dbReference type="ARBA" id="ARBA00023163"/>
    </source>
</evidence>
<sequence length="624" mass="69336">MTISLPEDLPVGVGFRPTDEEIMNHYLKLKMIGKDSKVDNGIAEVNDVCTFDPWELPPKSKIKSKDQIWWFFTRRDPERKTTKRKTKTGSWGLTGEEGQIKGRDGRVLGTKKYVVFFNGPNRGRRSNWVIREYHPLPENVLPKQRHYVICRLEYKTDEKAGLTSRNEGEPSCNITSEVEIAPSAISEVHGHAEGNAESPSQLVFSPDDFLTEVEMSSIFEDCLNDDQKAQFVHENHPNPENSLPHQMPDLTCCLESKTDENSGTLGCNIGEPSIEIRAEIENPVAHAAISEVPGHGEGNAKVLSQPVLSPDDYLTAEDIRSIFSDGFNGGQKINSVMLEHHPELDNNLPQQMPDLTCCLESKTDENSGTLGCNIGEPSIEIRAEIENPVAHAAISEVPGHGEGNAKVLSPDDYLTAEDIRSIFSDGFNGGQKINSVMHEHHPELDSNLPQQWPYLTCCLENKTDESVGSLDCNIGRPSSNITSDIENQVAPTAIPVVHGDTEVNAELLWQTFLTPDHHATEKDISLILSNSLSDDHHNEWHALCGAAEPEMPPAEFLDRRKADSYENYYGESETTNDLFNNFIQPKSLKRPYFPDIPANNDMNAGGVDGRVKRPRSLALGECLQ</sequence>
<dbReference type="PANTHER" id="PTHR31989">
    <property type="entry name" value="NAC DOMAIN-CONTAINING PROTEIN 82-RELATED"/>
    <property type="match status" value="1"/>
</dbReference>
<evidence type="ECO:0000256" key="2">
    <source>
        <dbReference type="ARBA" id="ARBA00023015"/>
    </source>
</evidence>
<protein>
    <submittedName>
        <fullName evidence="7">NAC domain-containing protein 1</fullName>
    </submittedName>
</protein>
<dbReference type="GO" id="GO:0005634">
    <property type="term" value="C:nucleus"/>
    <property type="evidence" value="ECO:0007669"/>
    <property type="project" value="UniProtKB-SubCell"/>
</dbReference>
<dbReference type="Pfam" id="PF02365">
    <property type="entry name" value="NAM"/>
    <property type="match status" value="1"/>
</dbReference>
<feature type="domain" description="NAC" evidence="6">
    <location>
        <begin position="9"/>
        <end position="155"/>
    </location>
</feature>
<evidence type="ECO:0000259" key="6">
    <source>
        <dbReference type="PROSITE" id="PS51005"/>
    </source>
</evidence>
<keyword evidence="5" id="KW-0539">Nucleus</keyword>
<keyword evidence="4" id="KW-0804">Transcription</keyword>
<keyword evidence="2" id="KW-0805">Transcription regulation</keyword>
<dbReference type="Proteomes" id="UP000030645">
    <property type="component" value="Unassembled WGS sequence"/>
</dbReference>
<dbReference type="EMBL" id="KE345753">
    <property type="protein sequence ID" value="EXC13639.1"/>
    <property type="molecule type" value="Genomic_DNA"/>
</dbReference>
<reference evidence="8" key="1">
    <citation type="submission" date="2013-01" db="EMBL/GenBank/DDBJ databases">
        <title>Draft Genome Sequence of a Mulberry Tree, Morus notabilis C.K. Schneid.</title>
        <authorList>
            <person name="He N."/>
            <person name="Zhao S."/>
        </authorList>
    </citation>
    <scope>NUCLEOTIDE SEQUENCE</scope>
</reference>
<dbReference type="SUPFAM" id="SSF101941">
    <property type="entry name" value="NAC domain"/>
    <property type="match status" value="1"/>
</dbReference>
<accession>W9SKD6</accession>
<dbReference type="KEGG" id="mnt:21402535"/>
<dbReference type="AlphaFoldDB" id="W9SKD6"/>
<dbReference type="GO" id="GO:0006355">
    <property type="term" value="P:regulation of DNA-templated transcription"/>
    <property type="evidence" value="ECO:0007669"/>
    <property type="project" value="InterPro"/>
</dbReference>
<dbReference type="GO" id="GO:0003677">
    <property type="term" value="F:DNA binding"/>
    <property type="evidence" value="ECO:0007669"/>
    <property type="project" value="UniProtKB-KW"/>
</dbReference>
<keyword evidence="3" id="KW-0238">DNA-binding</keyword>
<name>W9SKD6_9ROSA</name>
<dbReference type="PROSITE" id="PS51005">
    <property type="entry name" value="NAC"/>
    <property type="match status" value="1"/>
</dbReference>
<evidence type="ECO:0000313" key="8">
    <source>
        <dbReference type="Proteomes" id="UP000030645"/>
    </source>
</evidence>
<gene>
    <name evidence="7" type="ORF">L484_019597</name>
</gene>
<dbReference type="STRING" id="981085.W9SKD6"/>
<comment type="subcellular location">
    <subcellularLocation>
        <location evidence="1">Nucleus</location>
    </subcellularLocation>
</comment>
<dbReference type="InterPro" id="IPR036093">
    <property type="entry name" value="NAC_dom_sf"/>
</dbReference>
<evidence type="ECO:0000256" key="3">
    <source>
        <dbReference type="ARBA" id="ARBA00023125"/>
    </source>
</evidence>
<dbReference type="InterPro" id="IPR003441">
    <property type="entry name" value="NAC-dom"/>
</dbReference>
<keyword evidence="8" id="KW-1185">Reference proteome</keyword>
<dbReference type="Gene3D" id="2.170.150.80">
    <property type="entry name" value="NAC domain"/>
    <property type="match status" value="1"/>
</dbReference>